<evidence type="ECO:0000313" key="1">
    <source>
        <dbReference type="EMBL" id="MEY1661034.1"/>
    </source>
</evidence>
<dbReference type="InterPro" id="IPR006756">
    <property type="entry name" value="Phenol_hydroxylase"/>
</dbReference>
<sequence length="120" mass="13683">MPVQAIVNDYKMPALDVQANFHGNQLLYIGWDRHLMFCAPFAFAVSPDMTLRAFLDEVAGPAFAAHPEFDQVRWEDAEWRHDHRPFVPQFDQSLSAQGITHKSILRFLTPNLKGFQGKGV</sequence>
<keyword evidence="2" id="KW-1185">Reference proteome</keyword>
<proteinExistence type="predicted"/>
<reference evidence="1 2" key="1">
    <citation type="submission" date="2024-07" db="EMBL/GenBank/DDBJ databases">
        <authorList>
            <person name="Ren Q."/>
        </authorList>
    </citation>
    <scope>NUCLEOTIDE SEQUENCE [LARGE SCALE GENOMIC DNA]</scope>
    <source>
        <strain evidence="1 2">REN37</strain>
    </source>
</reference>
<dbReference type="Gene3D" id="3.10.20.560">
    <property type="entry name" value="Phenol hydroxylase"/>
    <property type="match status" value="1"/>
</dbReference>
<dbReference type="EMBL" id="JBGCUO010000001">
    <property type="protein sequence ID" value="MEY1661034.1"/>
    <property type="molecule type" value="Genomic_DNA"/>
</dbReference>
<dbReference type="RefSeq" id="WP_369454272.1">
    <property type="nucleotide sequence ID" value="NZ_JBGCUO010000001.1"/>
</dbReference>
<comment type="caution">
    <text evidence="1">The sequence shown here is derived from an EMBL/GenBank/DDBJ whole genome shotgun (WGS) entry which is preliminary data.</text>
</comment>
<dbReference type="Proteomes" id="UP001562065">
    <property type="component" value="Unassembled WGS sequence"/>
</dbReference>
<name>A0ABV4ADX0_9GAMM</name>
<evidence type="ECO:0000313" key="2">
    <source>
        <dbReference type="Proteomes" id="UP001562065"/>
    </source>
</evidence>
<organism evidence="1 2">
    <name type="scientific">Isoalcanivorax beigongshangi</name>
    <dbReference type="NCBI Taxonomy" id="3238810"/>
    <lineage>
        <taxon>Bacteria</taxon>
        <taxon>Pseudomonadati</taxon>
        <taxon>Pseudomonadota</taxon>
        <taxon>Gammaproteobacteria</taxon>
        <taxon>Oceanospirillales</taxon>
        <taxon>Alcanivoracaceae</taxon>
        <taxon>Isoalcanivorax</taxon>
    </lineage>
</organism>
<protein>
    <submittedName>
        <fullName evidence="1">Phenol hydroxylase subunit P4</fullName>
    </submittedName>
</protein>
<dbReference type="InterPro" id="IPR043010">
    <property type="entry name" value="Phenol_hydroxylase_sf"/>
</dbReference>
<gene>
    <name evidence="1" type="ORF">AB5I84_02605</name>
</gene>
<accession>A0ABV4ADX0</accession>
<dbReference type="Pfam" id="PF04663">
    <property type="entry name" value="Phenol_monoox"/>
    <property type="match status" value="1"/>
</dbReference>